<evidence type="ECO:0000313" key="6">
    <source>
        <dbReference type="EMBL" id="SAK63381.1"/>
    </source>
</evidence>
<dbReference type="STRING" id="1777143.AWB82_03302"/>
<dbReference type="InterPro" id="IPR036390">
    <property type="entry name" value="WH_DNA-bd_sf"/>
</dbReference>
<dbReference type="Pfam" id="PF00126">
    <property type="entry name" value="HTH_1"/>
    <property type="match status" value="1"/>
</dbReference>
<dbReference type="SUPFAM" id="SSF46785">
    <property type="entry name" value="Winged helix' DNA-binding domain"/>
    <property type="match status" value="1"/>
</dbReference>
<dbReference type="InterPro" id="IPR000847">
    <property type="entry name" value="LysR_HTH_N"/>
</dbReference>
<reference evidence="6" key="1">
    <citation type="submission" date="2016-01" db="EMBL/GenBank/DDBJ databases">
        <authorList>
            <person name="Peeters C."/>
        </authorList>
    </citation>
    <scope>NUCLEOTIDE SEQUENCE [LARGE SCALE GENOMIC DNA]</scope>
    <source>
        <strain evidence="6">LMG 29325</strain>
    </source>
</reference>
<evidence type="ECO:0000256" key="4">
    <source>
        <dbReference type="ARBA" id="ARBA00023163"/>
    </source>
</evidence>
<name>A0A158AZG1_9BURK</name>
<dbReference type="PROSITE" id="PS50931">
    <property type="entry name" value="HTH_LYSR"/>
    <property type="match status" value="1"/>
</dbReference>
<dbReference type="OrthoDB" id="9786526at2"/>
<dbReference type="InterPro" id="IPR005119">
    <property type="entry name" value="LysR_subst-bd"/>
</dbReference>
<evidence type="ECO:0000313" key="7">
    <source>
        <dbReference type="Proteomes" id="UP000054596"/>
    </source>
</evidence>
<dbReference type="CDD" id="cd05466">
    <property type="entry name" value="PBP2_LTTR_substrate"/>
    <property type="match status" value="1"/>
</dbReference>
<keyword evidence="7" id="KW-1185">Reference proteome</keyword>
<organism evidence="6 7">
    <name type="scientific">Caballeronia glebae</name>
    <dbReference type="NCBI Taxonomy" id="1777143"/>
    <lineage>
        <taxon>Bacteria</taxon>
        <taxon>Pseudomonadati</taxon>
        <taxon>Pseudomonadota</taxon>
        <taxon>Betaproteobacteria</taxon>
        <taxon>Burkholderiales</taxon>
        <taxon>Burkholderiaceae</taxon>
        <taxon>Caballeronia</taxon>
    </lineage>
</organism>
<dbReference type="EMBL" id="FCOJ02000021">
    <property type="protein sequence ID" value="SAK63381.1"/>
    <property type="molecule type" value="Genomic_DNA"/>
</dbReference>
<comment type="similarity">
    <text evidence="1">Belongs to the LysR transcriptional regulatory family.</text>
</comment>
<dbReference type="GO" id="GO:0003700">
    <property type="term" value="F:DNA-binding transcription factor activity"/>
    <property type="evidence" value="ECO:0007669"/>
    <property type="project" value="InterPro"/>
</dbReference>
<dbReference type="PANTHER" id="PTHR30126:SF77">
    <property type="entry name" value="TRANSCRIPTIONAL REGULATORY PROTEIN"/>
    <property type="match status" value="1"/>
</dbReference>
<dbReference type="PANTHER" id="PTHR30126">
    <property type="entry name" value="HTH-TYPE TRANSCRIPTIONAL REGULATOR"/>
    <property type="match status" value="1"/>
</dbReference>
<feature type="domain" description="HTH lysR-type" evidence="5">
    <location>
        <begin position="2"/>
        <end position="59"/>
    </location>
</feature>
<accession>A0A158AZG1</accession>
<keyword evidence="4" id="KW-0804">Transcription</keyword>
<keyword evidence="3" id="KW-0238">DNA-binding</keyword>
<dbReference type="SUPFAM" id="SSF53850">
    <property type="entry name" value="Periplasmic binding protein-like II"/>
    <property type="match status" value="1"/>
</dbReference>
<dbReference type="AlphaFoldDB" id="A0A158AZG1"/>
<evidence type="ECO:0000259" key="5">
    <source>
        <dbReference type="PROSITE" id="PS50931"/>
    </source>
</evidence>
<dbReference type="GO" id="GO:0000976">
    <property type="term" value="F:transcription cis-regulatory region binding"/>
    <property type="evidence" value="ECO:0007669"/>
    <property type="project" value="TreeGrafter"/>
</dbReference>
<dbReference type="InterPro" id="IPR036388">
    <property type="entry name" value="WH-like_DNA-bd_sf"/>
</dbReference>
<comment type="caution">
    <text evidence="6">The sequence shown here is derived from an EMBL/GenBank/DDBJ whole genome shotgun (WGS) entry which is preliminary data.</text>
</comment>
<protein>
    <submittedName>
        <fullName evidence="6">LysR family transcriptional regulator</fullName>
    </submittedName>
</protein>
<evidence type="ECO:0000256" key="3">
    <source>
        <dbReference type="ARBA" id="ARBA00023125"/>
    </source>
</evidence>
<sequence>MLTIKQLEAFFWVARLGTVDRAASKLHITQSAATKRLQELESMVIEPLFDSQRSKAKLSLKGQELLELCKDLLEGVAHLDELQSSTRSVARILQIGITELVATTWFPLFIRKMKEVYPNVVVQPELMHLSVELRTKVLDGSLDIAFVPETDTQRTLARVELNSVPFAWFCAPGLFPKDTPVTLQQLSSAAVIEQDERSIITQLCRRLFSEAGVEPRRVFGGSSVLAMAGLIEAGIGISCLPESIVSNYVHSGRLQMVHTRPPAPSLRYCTVFMNNPQSGIGYSIAEIARQCSNTA</sequence>
<dbReference type="Gene3D" id="3.40.190.290">
    <property type="match status" value="1"/>
</dbReference>
<gene>
    <name evidence="6" type="ORF">AWB82_03302</name>
</gene>
<keyword evidence="2" id="KW-0805">Transcription regulation</keyword>
<dbReference type="Proteomes" id="UP000054596">
    <property type="component" value="Unassembled WGS sequence"/>
</dbReference>
<dbReference type="Pfam" id="PF03466">
    <property type="entry name" value="LysR_substrate"/>
    <property type="match status" value="1"/>
</dbReference>
<proteinExistence type="inferred from homology"/>
<evidence type="ECO:0000256" key="1">
    <source>
        <dbReference type="ARBA" id="ARBA00009437"/>
    </source>
</evidence>
<evidence type="ECO:0000256" key="2">
    <source>
        <dbReference type="ARBA" id="ARBA00023015"/>
    </source>
</evidence>
<dbReference type="RefSeq" id="WP_086968954.1">
    <property type="nucleotide sequence ID" value="NZ_FCOJ02000021.1"/>
</dbReference>
<dbReference type="Gene3D" id="1.10.10.10">
    <property type="entry name" value="Winged helix-like DNA-binding domain superfamily/Winged helix DNA-binding domain"/>
    <property type="match status" value="1"/>
</dbReference>